<evidence type="ECO:0000259" key="2">
    <source>
        <dbReference type="Pfam" id="PF13635"/>
    </source>
</evidence>
<dbReference type="PANTHER" id="PTHR43566">
    <property type="entry name" value="CONSERVED PROTEIN"/>
    <property type="match status" value="1"/>
</dbReference>
<dbReference type="Pfam" id="PF13173">
    <property type="entry name" value="AAA_14"/>
    <property type="match status" value="1"/>
</dbReference>
<organism evidence="3 4">
    <name type="scientific">Gordonibacter massiliensis</name>
    <name type="common">ex Traore et al. 2017</name>
    <dbReference type="NCBI Taxonomy" id="1841863"/>
    <lineage>
        <taxon>Bacteria</taxon>
        <taxon>Bacillati</taxon>
        <taxon>Actinomycetota</taxon>
        <taxon>Coriobacteriia</taxon>
        <taxon>Eggerthellales</taxon>
        <taxon>Eggerthellaceae</taxon>
        <taxon>Gordonibacter</taxon>
    </lineage>
</organism>
<dbReference type="InterPro" id="IPR025420">
    <property type="entry name" value="DUF4143"/>
</dbReference>
<name>A0A842J9I9_9ACTN</name>
<feature type="domain" description="DUF4143" evidence="2">
    <location>
        <begin position="190"/>
        <end position="347"/>
    </location>
</feature>
<evidence type="ECO:0000313" key="3">
    <source>
        <dbReference type="EMBL" id="MBC2888134.1"/>
    </source>
</evidence>
<dbReference type="Proteomes" id="UP000587396">
    <property type="component" value="Unassembled WGS sequence"/>
</dbReference>
<dbReference type="RefSeq" id="WP_185904114.1">
    <property type="nucleotide sequence ID" value="NZ_JACMSE010000001.1"/>
</dbReference>
<proteinExistence type="predicted"/>
<dbReference type="InterPro" id="IPR041682">
    <property type="entry name" value="AAA_14"/>
</dbReference>
<accession>A0A842J9I9</accession>
<keyword evidence="4" id="KW-1185">Reference proteome</keyword>
<keyword evidence="3" id="KW-0547">Nucleotide-binding</keyword>
<dbReference type="EMBL" id="JACMSE010000001">
    <property type="protein sequence ID" value="MBC2888134.1"/>
    <property type="molecule type" value="Genomic_DNA"/>
</dbReference>
<dbReference type="SUPFAM" id="SSF52540">
    <property type="entry name" value="P-loop containing nucleoside triphosphate hydrolases"/>
    <property type="match status" value="1"/>
</dbReference>
<dbReference type="InterPro" id="IPR027417">
    <property type="entry name" value="P-loop_NTPase"/>
</dbReference>
<keyword evidence="3" id="KW-0067">ATP-binding</keyword>
<evidence type="ECO:0000259" key="1">
    <source>
        <dbReference type="Pfam" id="PF13173"/>
    </source>
</evidence>
<sequence>MYERTVAKALHARMLEPLGLMQVLTGPRQTGKSTALKQACASVPSPIHSASADLADHLWLRTEWQQARNLASARGEAILIVDEVQKIPSWSSVVKELWDEDRRNDVDLKVFLSGSSSLLLTKGLDESLMGRFELLRSPQWSFSECRDAFGYSLDDFIYFGGYPRSAQFVSDESRWRRFIVDSIVEPTISQDVLAMAPVKKPALMRSLFTLGTQFSAQELSYNKMLGQLQDAGNTVTIAEYLDLLSAAGMLTGLQKFDIRKVSTRKSSPRLMAHDSSLQSALLDLPKEYAMRNTSTWGHLVETTVGAYLLHRGVEEGFQVFWWREGTKEVDFVLRKGEQITAIEVKSGRPKGLAGMKAFLSEYPQAFRMVIGSPETSLERFLSGDVPLFLI</sequence>
<gene>
    <name evidence="3" type="ORF">H7313_02040</name>
</gene>
<evidence type="ECO:0000313" key="4">
    <source>
        <dbReference type="Proteomes" id="UP000587396"/>
    </source>
</evidence>
<feature type="domain" description="AAA" evidence="1">
    <location>
        <begin position="22"/>
        <end position="144"/>
    </location>
</feature>
<dbReference type="GO" id="GO:0005524">
    <property type="term" value="F:ATP binding"/>
    <property type="evidence" value="ECO:0007669"/>
    <property type="project" value="UniProtKB-KW"/>
</dbReference>
<reference evidence="3 4" key="1">
    <citation type="submission" date="2020-08" db="EMBL/GenBank/DDBJ databases">
        <authorList>
            <person name="Liu C."/>
            <person name="Sun Q."/>
        </authorList>
    </citation>
    <scope>NUCLEOTIDE SEQUENCE [LARGE SCALE GENOMIC DNA]</scope>
    <source>
        <strain evidence="3 4">N22</strain>
    </source>
</reference>
<dbReference type="AlphaFoldDB" id="A0A842J9I9"/>
<comment type="caution">
    <text evidence="3">The sequence shown here is derived from an EMBL/GenBank/DDBJ whole genome shotgun (WGS) entry which is preliminary data.</text>
</comment>
<protein>
    <submittedName>
        <fullName evidence="3">ATP-binding protein</fullName>
    </submittedName>
</protein>
<dbReference type="Pfam" id="PF13635">
    <property type="entry name" value="DUF4143"/>
    <property type="match status" value="1"/>
</dbReference>
<dbReference type="PANTHER" id="PTHR43566:SF1">
    <property type="entry name" value="AAA+ ATPASE DOMAIN-CONTAINING PROTEIN"/>
    <property type="match status" value="1"/>
</dbReference>